<dbReference type="PATRIC" id="fig|797209.4.peg.826"/>
<dbReference type="AlphaFoldDB" id="E7QPV4"/>
<reference evidence="5" key="3">
    <citation type="submission" date="2016-11" db="EMBL/GenBank/DDBJ databases">
        <authorList>
            <person name="Varghese N."/>
            <person name="Submissions S."/>
        </authorList>
    </citation>
    <scope>NUCLEOTIDE SEQUENCE [LARGE SCALE GENOMIC DNA]</scope>
    <source>
        <strain evidence="5">DX253</strain>
    </source>
</reference>
<dbReference type="RefSeq" id="WP_007977336.1">
    <property type="nucleotide sequence ID" value="NZ_AEMG01000004.1"/>
</dbReference>
<accession>E7QPV4</accession>
<name>E7QPV4_HALPU</name>
<evidence type="ECO:0000313" key="5">
    <source>
        <dbReference type="Proteomes" id="UP000184203"/>
    </source>
</evidence>
<dbReference type="EMBL" id="FRAN01000012">
    <property type="protein sequence ID" value="SHL69246.1"/>
    <property type="molecule type" value="Genomic_DNA"/>
</dbReference>
<evidence type="ECO:0000313" key="3">
    <source>
        <dbReference type="EMBL" id="SHL69246.1"/>
    </source>
</evidence>
<evidence type="ECO:0000313" key="4">
    <source>
        <dbReference type="Proteomes" id="UP000003751"/>
    </source>
</evidence>
<dbReference type="Pfam" id="PF24035">
    <property type="entry name" value="DUF7344"/>
    <property type="match status" value="1"/>
</dbReference>
<evidence type="ECO:0000259" key="1">
    <source>
        <dbReference type="Pfam" id="PF24035"/>
    </source>
</evidence>
<proteinExistence type="predicted"/>
<gene>
    <name evidence="3" type="ORF">SAMN05444342_4423</name>
    <name evidence="2" type="ORF">ZOD2009_04182</name>
</gene>
<dbReference type="EMBL" id="AEMG01000004">
    <property type="protein sequence ID" value="EFW93030.1"/>
    <property type="molecule type" value="Genomic_DNA"/>
</dbReference>
<keyword evidence="5" id="KW-1185">Reference proteome</keyword>
<dbReference type="OrthoDB" id="174098at2157"/>
<reference evidence="2 4" key="1">
    <citation type="journal article" date="2014" name="ISME J.">
        <title>Trehalose/2-sulfotrehalose biosynthesis and glycine-betaine uptake are widely spread mechanisms for osmoadaptation in the Halobacteriales.</title>
        <authorList>
            <person name="Youssef N.H."/>
            <person name="Savage-Ashlock K.N."/>
            <person name="McCully A.L."/>
            <person name="Luedtke B."/>
            <person name="Shaw E.I."/>
            <person name="Hoff W.D."/>
            <person name="Elshahed M.S."/>
        </authorList>
    </citation>
    <scope>NUCLEOTIDE SEQUENCE [LARGE SCALE GENOMIC DNA]</scope>
    <source>
        <strain evidence="2 4">DX253</strain>
    </source>
</reference>
<sequence>MVTNTHTNHHDDTRVPSTSELFSIYGHHQRRIALRYLLDHECPVSLDELATFVVEHEAVCTDDRRCVSIELHHNHLPRLDCHGCIEYDIDTNTVERAFDDPTLKTAFERATGTFG</sequence>
<dbReference type="STRING" id="797209.GCA_000376445_00952"/>
<dbReference type="InterPro" id="IPR055768">
    <property type="entry name" value="DUF7344"/>
</dbReference>
<protein>
    <recommendedName>
        <fullName evidence="1">DUF7344 domain-containing protein</fullName>
    </recommendedName>
</protein>
<dbReference type="Proteomes" id="UP000184203">
    <property type="component" value="Unassembled WGS sequence"/>
</dbReference>
<reference evidence="3" key="2">
    <citation type="submission" date="2016-11" db="EMBL/GenBank/DDBJ databases">
        <authorList>
            <person name="Jaros S."/>
            <person name="Januszkiewicz K."/>
            <person name="Wedrychowicz H."/>
        </authorList>
    </citation>
    <scope>NUCLEOTIDE SEQUENCE [LARGE SCALE GENOMIC DNA]</scope>
    <source>
        <strain evidence="3">DX253</strain>
    </source>
</reference>
<evidence type="ECO:0000313" key="2">
    <source>
        <dbReference type="EMBL" id="EFW93030.1"/>
    </source>
</evidence>
<dbReference type="Proteomes" id="UP000003751">
    <property type="component" value="Unassembled WGS sequence"/>
</dbReference>
<organism evidence="2 4">
    <name type="scientific">Haladaptatus paucihalophilus DX253</name>
    <dbReference type="NCBI Taxonomy" id="797209"/>
    <lineage>
        <taxon>Archaea</taxon>
        <taxon>Methanobacteriati</taxon>
        <taxon>Methanobacteriota</taxon>
        <taxon>Stenosarchaea group</taxon>
        <taxon>Halobacteria</taxon>
        <taxon>Halobacteriales</taxon>
        <taxon>Haladaptataceae</taxon>
        <taxon>Haladaptatus</taxon>
    </lineage>
</organism>
<feature type="domain" description="DUF7344" evidence="1">
    <location>
        <begin position="23"/>
        <end position="95"/>
    </location>
</feature>